<evidence type="ECO:0000313" key="10">
    <source>
        <dbReference type="EMBL" id="MBD1425514.1"/>
    </source>
</evidence>
<dbReference type="SUPFAM" id="SSF56935">
    <property type="entry name" value="Porins"/>
    <property type="match status" value="1"/>
</dbReference>
<keyword evidence="2 7" id="KW-0813">Transport</keyword>
<evidence type="ECO:0000256" key="8">
    <source>
        <dbReference type="SAM" id="Phobius"/>
    </source>
</evidence>
<dbReference type="NCBIfam" id="TIGR04057">
    <property type="entry name" value="SusC_RagA_signa"/>
    <property type="match status" value="1"/>
</dbReference>
<dbReference type="Gene3D" id="2.40.170.20">
    <property type="entry name" value="TonB-dependent receptor, beta-barrel domain"/>
    <property type="match status" value="1"/>
</dbReference>
<keyword evidence="3 7" id="KW-1134">Transmembrane beta strand</keyword>
<keyword evidence="11" id="KW-1185">Reference proteome</keyword>
<name>A0ABR7Y2I2_9SPHI</name>
<dbReference type="Pfam" id="PF13715">
    <property type="entry name" value="CarbopepD_reg_2"/>
    <property type="match status" value="1"/>
</dbReference>
<keyword evidence="8" id="KW-1133">Transmembrane helix</keyword>
<dbReference type="InterPro" id="IPR023996">
    <property type="entry name" value="TonB-dep_OMP_SusC/RagA"/>
</dbReference>
<feature type="transmembrane region" description="Helical" evidence="8">
    <location>
        <begin position="22"/>
        <end position="44"/>
    </location>
</feature>
<evidence type="ECO:0000256" key="4">
    <source>
        <dbReference type="ARBA" id="ARBA00022692"/>
    </source>
</evidence>
<comment type="caution">
    <text evidence="10">The sequence shown here is derived from an EMBL/GenBank/DDBJ whole genome shotgun (WGS) entry which is preliminary data.</text>
</comment>
<keyword evidence="4 7" id="KW-0812">Transmembrane</keyword>
<dbReference type="InterPro" id="IPR037066">
    <property type="entry name" value="Plug_dom_sf"/>
</dbReference>
<evidence type="ECO:0000256" key="6">
    <source>
        <dbReference type="ARBA" id="ARBA00023237"/>
    </source>
</evidence>
<evidence type="ECO:0000259" key="9">
    <source>
        <dbReference type="Pfam" id="PF07715"/>
    </source>
</evidence>
<dbReference type="SUPFAM" id="SSF49464">
    <property type="entry name" value="Carboxypeptidase regulatory domain-like"/>
    <property type="match status" value="1"/>
</dbReference>
<evidence type="ECO:0000256" key="2">
    <source>
        <dbReference type="ARBA" id="ARBA00022448"/>
    </source>
</evidence>
<dbReference type="InterPro" id="IPR012910">
    <property type="entry name" value="Plug_dom"/>
</dbReference>
<accession>A0ABR7Y2I2</accession>
<evidence type="ECO:0000256" key="3">
    <source>
        <dbReference type="ARBA" id="ARBA00022452"/>
    </source>
</evidence>
<protein>
    <submittedName>
        <fullName evidence="10">TonB-dependent receptor</fullName>
    </submittedName>
</protein>
<dbReference type="Gene3D" id="2.60.40.1120">
    <property type="entry name" value="Carboxypeptidase-like, regulatory domain"/>
    <property type="match status" value="1"/>
</dbReference>
<evidence type="ECO:0000256" key="5">
    <source>
        <dbReference type="ARBA" id="ARBA00023136"/>
    </source>
</evidence>
<dbReference type="InterPro" id="IPR008969">
    <property type="entry name" value="CarboxyPept-like_regulatory"/>
</dbReference>
<dbReference type="InterPro" id="IPR023997">
    <property type="entry name" value="TonB-dep_OMP_SusC/RagA_CS"/>
</dbReference>
<dbReference type="Pfam" id="PF07715">
    <property type="entry name" value="Plug"/>
    <property type="match status" value="1"/>
</dbReference>
<dbReference type="PROSITE" id="PS52016">
    <property type="entry name" value="TONB_DEPENDENT_REC_3"/>
    <property type="match status" value="1"/>
</dbReference>
<dbReference type="RefSeq" id="WP_190308672.1">
    <property type="nucleotide sequence ID" value="NZ_JACNYK010000002.1"/>
</dbReference>
<dbReference type="Gene3D" id="2.170.130.10">
    <property type="entry name" value="TonB-dependent receptor, plug domain"/>
    <property type="match status" value="1"/>
</dbReference>
<gene>
    <name evidence="10" type="ORF">H8B17_07980</name>
</gene>
<proteinExistence type="inferred from homology"/>
<keyword evidence="6 7" id="KW-0998">Cell outer membrane</keyword>
<dbReference type="NCBIfam" id="TIGR04056">
    <property type="entry name" value="OMP_RagA_SusC"/>
    <property type="match status" value="1"/>
</dbReference>
<comment type="similarity">
    <text evidence="7">Belongs to the TonB-dependent receptor family.</text>
</comment>
<evidence type="ECO:0000256" key="1">
    <source>
        <dbReference type="ARBA" id="ARBA00004571"/>
    </source>
</evidence>
<dbReference type="Proteomes" id="UP000606494">
    <property type="component" value="Unassembled WGS sequence"/>
</dbReference>
<dbReference type="InterPro" id="IPR036942">
    <property type="entry name" value="Beta-barrel_TonB_sf"/>
</dbReference>
<sequence length="1101" mass="121952">MVTTNNSFLFYPRDRMQKRGRLYPLVRIWGIGITAFFIGSGYAATPSFELDEGIILNTSPYNQREIKGSVRNANGEPIVGATVTVVRIQSSASTDENGVFNLSASGLSSSDVLVISYIGYVTQKMTIGNKTSFDIVLEGEESTLEEVVVVGYGTQKRAHMTAAVDVVSGEALANRPSANVADLIKGASPNMNINMGMRGGEPGAASGWNIRGVGSLNGSSSPLVLVDGVEIDINSVDPETIESISVLKDASASAVYGSRAPYGVILITTKKGSKAEGVKVDYSNNLSISSLLRLPHFIDAYTWATAYNQANANAGLTSVYSDEQMERIKGYIDGTFPYEYDPENPIDNIWAGRRNGNANNDWPHLLMGNNSLSHKHNLNVSGGSERTQYFLSAGYSRQNGAYAVGHDHYQRYNLMSNVSTEVTDWLRLNSSLKWASSDTDYPMGETTVGREHTFREMLMFAPMMPHYNINGTVQSPLVRLLQDSGRDISKRADFLANIGAEIEPIKGWKTTFNYNYNIRNTKASSNPKPVMVELGDGSFGNIGKPESTYVSSYSERVYKLLNAVTSYESQIDEHFFNIMLGFEQEELLTTGLSATGTSPVVDEYPSIRTSLGGVIATDNMEHWATRGAFGRLNYNYQEKYLVEVSGRYSGSSRFPKDKRFGFFPSASVGYAISNEPFWESMRGYIDYMKLRVSYGSLGNQNITNYLYYDKISISPETPWILGGQRPPYAGVPTLISDDITWETINTFNMGVEMNLLDSRLGLTFDWYNRKTLDMWGAAFELPYVLGATAPVTNNADLSTKGFELVVDWNDHISHDFSYNVKLALGDSRTTITRYWNPMGRIDGWYAGKEYGEIWGFETGGIIQTAEEAETVAAGQKRYHTNWGPGDIRYVDLNDDDVIDEGSRTLNDRGDLKVIGNTSPRYNIGINAGANWKGIDFNMFWQGIFRREFYPETTSPLFWGLTSAWAGSGLYKDSPALDYWRPADETNILGPNTGAYLPKPYFTAETNKNRLAQTAYVQNAGFIRLKNVQVGYTLPSSTVGNIFSKARVYFSGENLLTFSSLPKVFDPETAIASDSREDGYLTNGVIYPMSKVFSLGINLTLK</sequence>
<reference evidence="10 11" key="1">
    <citation type="submission" date="2020-08" db="EMBL/GenBank/DDBJ databases">
        <title>Sphingobacterium sp. DN00404 isolated from aquaculture water.</title>
        <authorList>
            <person name="Zhang M."/>
        </authorList>
    </citation>
    <scope>NUCLEOTIDE SEQUENCE [LARGE SCALE GENOMIC DNA]</scope>
    <source>
        <strain evidence="10 11">KCTC 32294</strain>
    </source>
</reference>
<feature type="domain" description="TonB-dependent receptor plug" evidence="9">
    <location>
        <begin position="160"/>
        <end position="264"/>
    </location>
</feature>
<keyword evidence="10" id="KW-0675">Receptor</keyword>
<evidence type="ECO:0000313" key="11">
    <source>
        <dbReference type="Proteomes" id="UP000606494"/>
    </source>
</evidence>
<evidence type="ECO:0000256" key="7">
    <source>
        <dbReference type="PROSITE-ProRule" id="PRU01360"/>
    </source>
</evidence>
<dbReference type="EMBL" id="JACNYK010000002">
    <property type="protein sequence ID" value="MBD1425514.1"/>
    <property type="molecule type" value="Genomic_DNA"/>
</dbReference>
<dbReference type="InterPro" id="IPR039426">
    <property type="entry name" value="TonB-dep_rcpt-like"/>
</dbReference>
<comment type="subcellular location">
    <subcellularLocation>
        <location evidence="1 7">Cell outer membrane</location>
        <topology evidence="1 7">Multi-pass membrane protein</topology>
    </subcellularLocation>
</comment>
<organism evidence="10 11">
    <name type="scientific">Sphingobacterium arenae</name>
    <dbReference type="NCBI Taxonomy" id="1280598"/>
    <lineage>
        <taxon>Bacteria</taxon>
        <taxon>Pseudomonadati</taxon>
        <taxon>Bacteroidota</taxon>
        <taxon>Sphingobacteriia</taxon>
        <taxon>Sphingobacteriales</taxon>
        <taxon>Sphingobacteriaceae</taxon>
        <taxon>Sphingobacterium</taxon>
    </lineage>
</organism>
<keyword evidence="5 7" id="KW-0472">Membrane</keyword>